<comment type="subcellular location">
    <subcellularLocation>
        <location evidence="2">Mitochondrion inner membrane</location>
        <topology evidence="2">Single-pass membrane protein</topology>
    </subcellularLocation>
</comment>
<evidence type="ECO:0000256" key="3">
    <source>
        <dbReference type="ARBA" id="ARBA00008915"/>
    </source>
</evidence>
<gene>
    <name evidence="19" type="ORF">IEO21_00033</name>
</gene>
<evidence type="ECO:0000256" key="2">
    <source>
        <dbReference type="ARBA" id="ARBA00004434"/>
    </source>
</evidence>
<evidence type="ECO:0000256" key="10">
    <source>
        <dbReference type="ARBA" id="ARBA00022982"/>
    </source>
</evidence>
<keyword evidence="10" id="KW-0249">Electron transport</keyword>
<reference evidence="19" key="1">
    <citation type="submission" date="2020-11" db="EMBL/GenBank/DDBJ databases">
        <authorList>
            <person name="Koelle M."/>
            <person name="Horta M.A.C."/>
            <person name="Nowrousian M."/>
            <person name="Ohm R.A."/>
            <person name="Benz P."/>
            <person name="Pilgard A."/>
        </authorList>
    </citation>
    <scope>NUCLEOTIDE SEQUENCE</scope>
    <source>
        <strain evidence="19">FPRL280</strain>
    </source>
</reference>
<feature type="region of interest" description="Disordered" evidence="17">
    <location>
        <begin position="1"/>
        <end position="54"/>
    </location>
</feature>
<keyword evidence="9" id="KW-0809">Transit peptide</keyword>
<evidence type="ECO:0000256" key="16">
    <source>
        <dbReference type="ARBA" id="ARBA00046528"/>
    </source>
</evidence>
<dbReference type="Proteomes" id="UP000639403">
    <property type="component" value="Unassembled WGS sequence"/>
</dbReference>
<dbReference type="PANTHER" id="PTHR40637:SF1">
    <property type="entry name" value="ESSS SUBUNIT OF NADH:UBIQUINONE OXIDOREDUCTASE (COMPLEX I) PROTEIN"/>
    <property type="match status" value="1"/>
</dbReference>
<evidence type="ECO:0000256" key="1">
    <source>
        <dbReference type="ARBA" id="ARBA00003195"/>
    </source>
</evidence>
<name>A0A8H7PCC6_9APHY</name>
<comment type="function">
    <text evidence="1">Accessory subunit of the mitochondrial membrane respiratory chain NADH dehydrogenase (Complex I), that is believed not to be involved in catalysis. Complex I functions in the transfer of electrons from NADH to the respiratory chain. The immediate electron acceptor for the enzyme is believed to be ubiquinone.</text>
</comment>
<feature type="compositionally biased region" description="Low complexity" evidence="17">
    <location>
        <begin position="7"/>
        <end position="18"/>
    </location>
</feature>
<dbReference type="EMBL" id="JADOXO010000001">
    <property type="protein sequence ID" value="KAF9822039.1"/>
    <property type="molecule type" value="Genomic_DNA"/>
</dbReference>
<comment type="caution">
    <text evidence="19">The sequence shown here is derived from an EMBL/GenBank/DDBJ whole genome shotgun (WGS) entry which is preliminary data.</text>
</comment>
<evidence type="ECO:0000256" key="14">
    <source>
        <dbReference type="ARBA" id="ARBA00030753"/>
    </source>
</evidence>
<evidence type="ECO:0000256" key="15">
    <source>
        <dbReference type="ARBA" id="ARBA00031387"/>
    </source>
</evidence>
<dbReference type="AlphaFoldDB" id="A0A8H7PCC6"/>
<dbReference type="Pfam" id="PF10183">
    <property type="entry name" value="ESSS"/>
    <property type="match status" value="1"/>
</dbReference>
<keyword evidence="8" id="KW-0999">Mitochondrion inner membrane</keyword>
<dbReference type="GO" id="GO:0005743">
    <property type="term" value="C:mitochondrial inner membrane"/>
    <property type="evidence" value="ECO:0007669"/>
    <property type="project" value="UniProtKB-SubCell"/>
</dbReference>
<evidence type="ECO:0000256" key="8">
    <source>
        <dbReference type="ARBA" id="ARBA00022792"/>
    </source>
</evidence>
<keyword evidence="6" id="KW-0679">Respiratory chain</keyword>
<sequence length="108" mass="12437">MPPTSVLRTLQLSTQRRLPAAGIRRHASHGHGPRYNEPSGWLFGEKPPAPGQKRQRENWEMIWYVGMYGTMALAAVLLYYKPDTSMRTWAYNEAKARMEARGEKTDYP</sequence>
<evidence type="ECO:0000256" key="11">
    <source>
        <dbReference type="ARBA" id="ARBA00022989"/>
    </source>
</evidence>
<comment type="similarity">
    <text evidence="3">Belongs to the complex I NDUFB11 subunit family.</text>
</comment>
<feature type="transmembrane region" description="Helical" evidence="18">
    <location>
        <begin position="61"/>
        <end position="80"/>
    </location>
</feature>
<organism evidence="19 20">
    <name type="scientific">Rhodonia placenta</name>
    <dbReference type="NCBI Taxonomy" id="104341"/>
    <lineage>
        <taxon>Eukaryota</taxon>
        <taxon>Fungi</taxon>
        <taxon>Dikarya</taxon>
        <taxon>Basidiomycota</taxon>
        <taxon>Agaricomycotina</taxon>
        <taxon>Agaricomycetes</taxon>
        <taxon>Polyporales</taxon>
        <taxon>Adustoporiaceae</taxon>
        <taxon>Rhodonia</taxon>
    </lineage>
</organism>
<evidence type="ECO:0000256" key="5">
    <source>
        <dbReference type="ARBA" id="ARBA00022448"/>
    </source>
</evidence>
<accession>A0A8H7PCC6</accession>
<keyword evidence="5" id="KW-0813">Transport</keyword>
<evidence type="ECO:0000256" key="17">
    <source>
        <dbReference type="SAM" id="MobiDB-lite"/>
    </source>
</evidence>
<evidence type="ECO:0000256" key="6">
    <source>
        <dbReference type="ARBA" id="ARBA00022660"/>
    </source>
</evidence>
<comment type="subunit">
    <text evidence="16">Complex I is composed of 45 different subunits. Interacts with BCAP31.</text>
</comment>
<feature type="compositionally biased region" description="Basic residues" evidence="17">
    <location>
        <begin position="23"/>
        <end position="32"/>
    </location>
</feature>
<proteinExistence type="inferred from homology"/>
<evidence type="ECO:0000313" key="20">
    <source>
        <dbReference type="Proteomes" id="UP000639403"/>
    </source>
</evidence>
<evidence type="ECO:0000313" key="19">
    <source>
        <dbReference type="EMBL" id="KAF9822039.1"/>
    </source>
</evidence>
<dbReference type="PANTHER" id="PTHR40637">
    <property type="entry name" value="ESSS SUBUNIT OF NADH:UBIQUINONE OXIDOREDUCTASE (COMPLEX I) PROTEIN"/>
    <property type="match status" value="1"/>
</dbReference>
<keyword evidence="13 18" id="KW-0472">Membrane</keyword>
<evidence type="ECO:0000256" key="7">
    <source>
        <dbReference type="ARBA" id="ARBA00022692"/>
    </source>
</evidence>
<keyword evidence="12" id="KW-0496">Mitochondrion</keyword>
<evidence type="ECO:0000256" key="13">
    <source>
        <dbReference type="ARBA" id="ARBA00023136"/>
    </source>
</evidence>
<dbReference type="InterPro" id="IPR019329">
    <property type="entry name" value="NADH_UbQ_OxRdtase_ESSS_su"/>
</dbReference>
<protein>
    <recommendedName>
        <fullName evidence="4">NADH dehydrogenase [ubiquinone] 1 beta subcomplex subunit 11, mitochondrial</fullName>
    </recommendedName>
    <alternativeName>
        <fullName evidence="15">Complex I-ESSS</fullName>
    </alternativeName>
    <alternativeName>
        <fullName evidence="14">NADH-ubiquinone oxidoreductase ESSS subunit</fullName>
    </alternativeName>
</protein>
<keyword evidence="7 18" id="KW-0812">Transmembrane</keyword>
<evidence type="ECO:0000256" key="9">
    <source>
        <dbReference type="ARBA" id="ARBA00022946"/>
    </source>
</evidence>
<evidence type="ECO:0000256" key="12">
    <source>
        <dbReference type="ARBA" id="ARBA00023128"/>
    </source>
</evidence>
<evidence type="ECO:0000256" key="4">
    <source>
        <dbReference type="ARBA" id="ARBA00018632"/>
    </source>
</evidence>
<evidence type="ECO:0000256" key="18">
    <source>
        <dbReference type="SAM" id="Phobius"/>
    </source>
</evidence>
<reference evidence="19" key="2">
    <citation type="journal article" name="Front. Microbiol.">
        <title>Degradative Capacity of Two Strains of Rhodonia placenta: From Phenotype to Genotype.</title>
        <authorList>
            <person name="Kolle M."/>
            <person name="Horta M.A.C."/>
            <person name="Nowrousian M."/>
            <person name="Ohm R.A."/>
            <person name="Benz J.P."/>
            <person name="Pilgard A."/>
        </authorList>
    </citation>
    <scope>NUCLEOTIDE SEQUENCE</scope>
    <source>
        <strain evidence="19">FPRL280</strain>
    </source>
</reference>
<keyword evidence="11 18" id="KW-1133">Transmembrane helix</keyword>